<reference evidence="2" key="1">
    <citation type="submission" date="2016-02" db="EMBL/GenBank/DDBJ databases">
        <authorList>
            <person name="Kaur G."/>
            <person name="Nair G.R."/>
            <person name="Mayilraj S."/>
        </authorList>
    </citation>
    <scope>NUCLEOTIDE SEQUENCE [LARGE SCALE GENOMIC DNA]</scope>
    <source>
        <strain evidence="2">GA-15</strain>
    </source>
</reference>
<dbReference type="RefSeq" id="WP_066839316.1">
    <property type="nucleotide sequence ID" value="NZ_LSTQ01000011.1"/>
</dbReference>
<comment type="caution">
    <text evidence="1">The sequence shown here is derived from an EMBL/GenBank/DDBJ whole genome shotgun (WGS) entry which is preliminary data.</text>
</comment>
<dbReference type="EMBL" id="LSTQ01000011">
    <property type="protein sequence ID" value="OAH29778.1"/>
    <property type="molecule type" value="Genomic_DNA"/>
</dbReference>
<evidence type="ECO:0000313" key="1">
    <source>
        <dbReference type="EMBL" id="OAH29778.1"/>
    </source>
</evidence>
<sequence length="88" mass="9984">MFEFRVYSPQTDETFLSGRALSRSQAWEKASFFILNDPRWKESPGVVSNVVDAYKNSEYLQYSTLDFGYFGPGSQPVALDLVEISSTN</sequence>
<dbReference type="OrthoDB" id="9860566at2"/>
<evidence type="ECO:0000313" key="2">
    <source>
        <dbReference type="Proteomes" id="UP000076947"/>
    </source>
</evidence>
<keyword evidence="2" id="KW-1185">Reference proteome</keyword>
<protein>
    <submittedName>
        <fullName evidence="1">Uncharacterized protein</fullName>
    </submittedName>
</protein>
<dbReference type="Proteomes" id="UP000076947">
    <property type="component" value="Unassembled WGS sequence"/>
</dbReference>
<accession>A0A177ILS2</accession>
<name>A0A177ILS2_9CORY</name>
<gene>
    <name evidence="1" type="ORF">AYJ05_11495</name>
</gene>
<proteinExistence type="predicted"/>
<dbReference type="AlphaFoldDB" id="A0A177ILS2"/>
<organism evidence="1 2">
    <name type="scientific">Corynebacterium stationis</name>
    <dbReference type="NCBI Taxonomy" id="1705"/>
    <lineage>
        <taxon>Bacteria</taxon>
        <taxon>Bacillati</taxon>
        <taxon>Actinomycetota</taxon>
        <taxon>Actinomycetes</taxon>
        <taxon>Mycobacteriales</taxon>
        <taxon>Corynebacteriaceae</taxon>
        <taxon>Corynebacterium</taxon>
    </lineage>
</organism>